<protein>
    <submittedName>
        <fullName evidence="2">Uncharacterized protein</fullName>
    </submittedName>
</protein>
<dbReference type="AlphaFoldDB" id="A0A8S0PZ94"/>
<evidence type="ECO:0000313" key="3">
    <source>
        <dbReference type="Proteomes" id="UP000594638"/>
    </source>
</evidence>
<dbReference type="OrthoDB" id="1600153at2759"/>
<dbReference type="PANTHER" id="PTHR34950:SF15">
    <property type="entry name" value="REMORIN C-TERMINAL DOMAIN-CONTAINING PROTEIN"/>
    <property type="match status" value="1"/>
</dbReference>
<feature type="compositionally biased region" description="Basic and acidic residues" evidence="1">
    <location>
        <begin position="100"/>
        <end position="111"/>
    </location>
</feature>
<sequence length="155" mass="16789">MAMASSALAEVYVLKKLHKEKTEGLENKGSKEKVLAYNQSKSTFGSGCFSFILFKKVHPNAAPSSSLMAPLHNPIMSSANIGIAELYVIKKMNKEKKMVKRSENKEVKEEVYGATSPSSGSGSGSGSGSYIGSFFRGYYRIHPAAGVLPLHRPEN</sequence>
<accession>A0A8S0PZ94</accession>
<keyword evidence="3" id="KW-1185">Reference proteome</keyword>
<organism evidence="2 3">
    <name type="scientific">Olea europaea subsp. europaea</name>
    <dbReference type="NCBI Taxonomy" id="158383"/>
    <lineage>
        <taxon>Eukaryota</taxon>
        <taxon>Viridiplantae</taxon>
        <taxon>Streptophyta</taxon>
        <taxon>Embryophyta</taxon>
        <taxon>Tracheophyta</taxon>
        <taxon>Spermatophyta</taxon>
        <taxon>Magnoliopsida</taxon>
        <taxon>eudicotyledons</taxon>
        <taxon>Gunneridae</taxon>
        <taxon>Pentapetalae</taxon>
        <taxon>asterids</taxon>
        <taxon>lamiids</taxon>
        <taxon>Lamiales</taxon>
        <taxon>Oleaceae</taxon>
        <taxon>Oleeae</taxon>
        <taxon>Olea</taxon>
    </lineage>
</organism>
<dbReference type="EMBL" id="CACTIH010000360">
    <property type="protein sequence ID" value="CAA2959972.1"/>
    <property type="molecule type" value="Genomic_DNA"/>
</dbReference>
<comment type="caution">
    <text evidence="2">The sequence shown here is derived from an EMBL/GenBank/DDBJ whole genome shotgun (WGS) entry which is preliminary data.</text>
</comment>
<gene>
    <name evidence="2" type="ORF">OLEA9_A034093</name>
</gene>
<evidence type="ECO:0000256" key="1">
    <source>
        <dbReference type="SAM" id="MobiDB-lite"/>
    </source>
</evidence>
<dbReference type="Gramene" id="OE9A034093T1">
    <property type="protein sequence ID" value="OE9A034093C1"/>
    <property type="gene ID" value="OE9A034093"/>
</dbReference>
<dbReference type="Proteomes" id="UP000594638">
    <property type="component" value="Unassembled WGS sequence"/>
</dbReference>
<dbReference type="PANTHER" id="PTHR34950">
    <property type="entry name" value="OS04G0457400 PROTEIN"/>
    <property type="match status" value="1"/>
</dbReference>
<reference evidence="2 3" key="1">
    <citation type="submission" date="2019-12" db="EMBL/GenBank/DDBJ databases">
        <authorList>
            <person name="Alioto T."/>
            <person name="Alioto T."/>
            <person name="Gomez Garrido J."/>
        </authorList>
    </citation>
    <scope>NUCLEOTIDE SEQUENCE [LARGE SCALE GENOMIC DNA]</scope>
</reference>
<proteinExistence type="predicted"/>
<evidence type="ECO:0000313" key="2">
    <source>
        <dbReference type="EMBL" id="CAA2959972.1"/>
    </source>
</evidence>
<name>A0A8S0PZ94_OLEEU</name>
<feature type="region of interest" description="Disordered" evidence="1">
    <location>
        <begin position="98"/>
        <end position="126"/>
    </location>
</feature>